<comment type="caution">
    <text evidence="12">The sequence shown here is derived from an EMBL/GenBank/DDBJ whole genome shotgun (WGS) entry which is preliminary data.</text>
</comment>
<dbReference type="Pfam" id="PF02367">
    <property type="entry name" value="TsaE"/>
    <property type="match status" value="2"/>
</dbReference>
<feature type="region of interest" description="Disordered" evidence="11">
    <location>
        <begin position="87"/>
        <end position="122"/>
    </location>
</feature>
<dbReference type="GO" id="GO:0005524">
    <property type="term" value="F:ATP binding"/>
    <property type="evidence" value="ECO:0007669"/>
    <property type="project" value="UniProtKB-KW"/>
</dbReference>
<keyword evidence="5" id="KW-0819">tRNA processing</keyword>
<evidence type="ECO:0000313" key="13">
    <source>
        <dbReference type="Proteomes" id="UP000178820"/>
    </source>
</evidence>
<comment type="similarity">
    <text evidence="2">Belongs to the TsaE family.</text>
</comment>
<evidence type="ECO:0000256" key="2">
    <source>
        <dbReference type="ARBA" id="ARBA00007599"/>
    </source>
</evidence>
<comment type="subcellular location">
    <subcellularLocation>
        <location evidence="1">Cytoplasm</location>
    </subcellularLocation>
</comment>
<keyword evidence="8" id="KW-0067">ATP-binding</keyword>
<evidence type="ECO:0000256" key="8">
    <source>
        <dbReference type="ARBA" id="ARBA00022840"/>
    </source>
</evidence>
<dbReference type="InterPro" id="IPR003442">
    <property type="entry name" value="T6A_TsaE"/>
</dbReference>
<evidence type="ECO:0000256" key="4">
    <source>
        <dbReference type="ARBA" id="ARBA00022490"/>
    </source>
</evidence>
<evidence type="ECO:0000256" key="5">
    <source>
        <dbReference type="ARBA" id="ARBA00022694"/>
    </source>
</evidence>
<name>A0A1G2I3E0_9BACT</name>
<evidence type="ECO:0000256" key="11">
    <source>
        <dbReference type="SAM" id="MobiDB-lite"/>
    </source>
</evidence>
<dbReference type="AlphaFoldDB" id="A0A1G2I3E0"/>
<evidence type="ECO:0000256" key="10">
    <source>
        <dbReference type="ARBA" id="ARBA00032441"/>
    </source>
</evidence>
<gene>
    <name evidence="12" type="ORF">A3D44_02690</name>
</gene>
<sequence length="214" mass="24189">MEKIITKTFRQTQEVGQNFADEILSSDSQKTAVILALRGDLGAGKTTFLQGFAKGLGIIEVVNSPTFVIMKKFKIAELRGNLPFGLAQGGRGRDAETKPRGGPAGPPARPSLRAVPSGARRGPDEFIKINSYEDPRWQSHRDNPAFKFFYHFDLYRLESEKDLEFLNFQEIISNPKNIIAIEWPEKIGKLLPKNSISIIFKHLEENKRELIIHR</sequence>
<dbReference type="Gene3D" id="3.40.50.300">
    <property type="entry name" value="P-loop containing nucleotide triphosphate hydrolases"/>
    <property type="match status" value="2"/>
</dbReference>
<dbReference type="SUPFAM" id="SSF52540">
    <property type="entry name" value="P-loop containing nucleoside triphosphate hydrolases"/>
    <property type="match status" value="1"/>
</dbReference>
<keyword evidence="6" id="KW-0479">Metal-binding</keyword>
<organism evidence="12 13">
    <name type="scientific">Candidatus Staskawiczbacteria bacterium RIFCSPHIGHO2_02_FULL_42_22</name>
    <dbReference type="NCBI Taxonomy" id="1802207"/>
    <lineage>
        <taxon>Bacteria</taxon>
        <taxon>Candidatus Staskawicziibacteriota</taxon>
    </lineage>
</organism>
<dbReference type="GO" id="GO:0046872">
    <property type="term" value="F:metal ion binding"/>
    <property type="evidence" value="ECO:0007669"/>
    <property type="project" value="UniProtKB-KW"/>
</dbReference>
<evidence type="ECO:0000256" key="9">
    <source>
        <dbReference type="ARBA" id="ARBA00022842"/>
    </source>
</evidence>
<dbReference type="PANTHER" id="PTHR33540">
    <property type="entry name" value="TRNA THREONYLCARBAMOYLADENOSINE BIOSYNTHESIS PROTEIN TSAE"/>
    <property type="match status" value="1"/>
</dbReference>
<dbReference type="GO" id="GO:0005737">
    <property type="term" value="C:cytoplasm"/>
    <property type="evidence" value="ECO:0007669"/>
    <property type="project" value="UniProtKB-SubCell"/>
</dbReference>
<evidence type="ECO:0000256" key="1">
    <source>
        <dbReference type="ARBA" id="ARBA00004496"/>
    </source>
</evidence>
<keyword evidence="7" id="KW-0547">Nucleotide-binding</keyword>
<evidence type="ECO:0000256" key="3">
    <source>
        <dbReference type="ARBA" id="ARBA00019010"/>
    </source>
</evidence>
<accession>A0A1G2I3E0</accession>
<dbReference type="STRING" id="1802207.A3D44_02690"/>
<keyword evidence="9" id="KW-0460">Magnesium</keyword>
<dbReference type="GO" id="GO:0002949">
    <property type="term" value="P:tRNA threonylcarbamoyladenosine modification"/>
    <property type="evidence" value="ECO:0007669"/>
    <property type="project" value="InterPro"/>
</dbReference>
<reference evidence="12 13" key="1">
    <citation type="journal article" date="2016" name="Nat. Commun.">
        <title>Thousands of microbial genomes shed light on interconnected biogeochemical processes in an aquifer system.</title>
        <authorList>
            <person name="Anantharaman K."/>
            <person name="Brown C.T."/>
            <person name="Hug L.A."/>
            <person name="Sharon I."/>
            <person name="Castelle C.J."/>
            <person name="Probst A.J."/>
            <person name="Thomas B.C."/>
            <person name="Singh A."/>
            <person name="Wilkins M.J."/>
            <person name="Karaoz U."/>
            <person name="Brodie E.L."/>
            <person name="Williams K.H."/>
            <person name="Hubbard S.S."/>
            <person name="Banfield J.F."/>
        </authorList>
    </citation>
    <scope>NUCLEOTIDE SEQUENCE [LARGE SCALE GENOMIC DNA]</scope>
</reference>
<protein>
    <recommendedName>
        <fullName evidence="3">tRNA threonylcarbamoyladenosine biosynthesis protein TsaE</fullName>
    </recommendedName>
    <alternativeName>
        <fullName evidence="10">t(6)A37 threonylcarbamoyladenosine biosynthesis protein TsaE</fullName>
    </alternativeName>
</protein>
<proteinExistence type="inferred from homology"/>
<evidence type="ECO:0000256" key="6">
    <source>
        <dbReference type="ARBA" id="ARBA00022723"/>
    </source>
</evidence>
<dbReference type="EMBL" id="MHOT01000012">
    <property type="protein sequence ID" value="OGZ69342.1"/>
    <property type="molecule type" value="Genomic_DNA"/>
</dbReference>
<dbReference type="InterPro" id="IPR027417">
    <property type="entry name" value="P-loop_NTPase"/>
</dbReference>
<evidence type="ECO:0000256" key="7">
    <source>
        <dbReference type="ARBA" id="ARBA00022741"/>
    </source>
</evidence>
<dbReference type="PANTHER" id="PTHR33540:SF2">
    <property type="entry name" value="TRNA THREONYLCARBAMOYLADENOSINE BIOSYNTHESIS PROTEIN TSAE"/>
    <property type="match status" value="1"/>
</dbReference>
<keyword evidence="4" id="KW-0963">Cytoplasm</keyword>
<evidence type="ECO:0000313" key="12">
    <source>
        <dbReference type="EMBL" id="OGZ69342.1"/>
    </source>
</evidence>
<dbReference type="Proteomes" id="UP000178820">
    <property type="component" value="Unassembled WGS sequence"/>
</dbReference>